<protein>
    <submittedName>
        <fullName evidence="2">Uncharacterized protein</fullName>
    </submittedName>
</protein>
<sequence length="68" mass="7357">MTTTTKPRAVVERPDSVTHFVCPSAQINSGDANATHHLIPRPLTGPSRTMRCSACGKTEAQLRREVGL</sequence>
<proteinExistence type="predicted"/>
<feature type="region of interest" description="Disordered" evidence="1">
    <location>
        <begin position="31"/>
        <end position="51"/>
    </location>
</feature>
<evidence type="ECO:0000256" key="1">
    <source>
        <dbReference type="SAM" id="MobiDB-lite"/>
    </source>
</evidence>
<gene>
    <name evidence="2" type="primary">94</name>
    <name evidence="2" type="ORF">SEA_VALENTINIPUFF_94</name>
</gene>
<dbReference type="Proteomes" id="UP000281993">
    <property type="component" value="Segment"/>
</dbReference>
<name>A0A386KP66_9CAUD</name>
<evidence type="ECO:0000313" key="3">
    <source>
        <dbReference type="Proteomes" id="UP000281993"/>
    </source>
</evidence>
<reference evidence="2 3" key="1">
    <citation type="submission" date="2018-08" db="EMBL/GenBank/DDBJ databases">
        <authorList>
            <person name="Preder H."/>
            <person name="Servin-Meza L.A."/>
            <person name="Bonilla J.A."/>
            <person name="Klyczek K."/>
            <person name="Garlena R.A."/>
            <person name="Russell D.A."/>
            <person name="Pope W.H."/>
            <person name="Jacobs-Sera D."/>
            <person name="Hatfull G.F."/>
        </authorList>
    </citation>
    <scope>NUCLEOTIDE SEQUENCE [LARGE SCALE GENOMIC DNA]</scope>
</reference>
<dbReference type="EMBL" id="MH825712">
    <property type="protein sequence ID" value="AYD87388.1"/>
    <property type="molecule type" value="Genomic_DNA"/>
</dbReference>
<keyword evidence="3" id="KW-1185">Reference proteome</keyword>
<organism evidence="2 3">
    <name type="scientific">Microbacterium phage ValentiniPuff</name>
    <dbReference type="NCBI Taxonomy" id="2315705"/>
    <lineage>
        <taxon>Viruses</taxon>
        <taxon>Duplodnaviria</taxon>
        <taxon>Heunggongvirae</taxon>
        <taxon>Uroviricota</taxon>
        <taxon>Caudoviricetes</taxon>
        <taxon>Valentinivirus</taxon>
        <taxon>Valentinivirus valentinipuff</taxon>
    </lineage>
</organism>
<evidence type="ECO:0000313" key="2">
    <source>
        <dbReference type="EMBL" id="AYD87388.1"/>
    </source>
</evidence>
<accession>A0A386KP66</accession>